<feature type="domain" description="Glycosyltransferase RgtA/B/C/D-like" evidence="9">
    <location>
        <begin position="69"/>
        <end position="227"/>
    </location>
</feature>
<keyword evidence="3" id="KW-0328">Glycosyltransferase</keyword>
<feature type="transmembrane region" description="Helical" evidence="8">
    <location>
        <begin position="386"/>
        <end position="403"/>
    </location>
</feature>
<name>A0A5C4S403_PROVB</name>
<feature type="transmembrane region" description="Helical" evidence="8">
    <location>
        <begin position="216"/>
        <end position="239"/>
    </location>
</feature>
<comment type="subcellular location">
    <subcellularLocation>
        <location evidence="1">Cell membrane</location>
        <topology evidence="1">Multi-pass membrane protein</topology>
    </subcellularLocation>
</comment>
<dbReference type="Proteomes" id="UP000309544">
    <property type="component" value="Unassembled WGS sequence"/>
</dbReference>
<sequence length="560" mass="62913">MIPNTEQDSKSSRPYLLLLLITIGLYALNFHSNDIWTENESFYADAVREMFESGNFLDIRYNYEDRFQKPPMTYWMIAASVALFGNSEFAIRLPILLAAIATAMLTYETARLLHGKKIALLAFAMQALSIQFIAGKQYASPEIPLAFFFSLTLYLFIRGRTSGKPLWTILAALSLGLTMLTKGYPYLIVIGGIIGLYLVLESGFRPRQLLEELKKLHLPITLPLILVTGAAWTVIMYLLHGDEFAQVLQKETLNRALTRKSSLDVLENLLFYPEVILWSFFPYSLLFYTALVQVCRKRGMAQSLTFSLSWFAVMLVIFTIAKGKIPTYFIQAHPAMAIITAVYLSSLRGSAGKGEQLFVLVLLALSSVIALIIGTLMIPVFDLHPLYYIAPGGAGAFMLYALFRKHDDPSASLLRQLQPFATTWASLFILAAGVMPQLEAFRPYDQIRTTLRAAKGIAPDLPLYLQGSTIHNLPYYAERRVENHADPVAVLKKDGPILALLESDSVSQNFEGRTLWRGLIYRKRSSESRLLIFMQSHLDAKKGDTSGFTSYSLIYKPAQQ</sequence>
<feature type="transmembrane region" description="Helical" evidence="8">
    <location>
        <begin position="303"/>
        <end position="321"/>
    </location>
</feature>
<dbReference type="PANTHER" id="PTHR33908">
    <property type="entry name" value="MANNOSYLTRANSFERASE YKCB-RELATED"/>
    <property type="match status" value="1"/>
</dbReference>
<proteinExistence type="predicted"/>
<feature type="transmembrane region" description="Helical" evidence="8">
    <location>
        <begin position="327"/>
        <end position="345"/>
    </location>
</feature>
<feature type="transmembrane region" description="Helical" evidence="8">
    <location>
        <begin position="186"/>
        <end position="204"/>
    </location>
</feature>
<feature type="transmembrane region" description="Helical" evidence="8">
    <location>
        <begin position="269"/>
        <end position="291"/>
    </location>
</feature>
<keyword evidence="7 8" id="KW-0472">Membrane</keyword>
<dbReference type="GO" id="GO:0016763">
    <property type="term" value="F:pentosyltransferase activity"/>
    <property type="evidence" value="ECO:0007669"/>
    <property type="project" value="TreeGrafter"/>
</dbReference>
<evidence type="ECO:0000256" key="2">
    <source>
        <dbReference type="ARBA" id="ARBA00022475"/>
    </source>
</evidence>
<evidence type="ECO:0000313" key="11">
    <source>
        <dbReference type="Proteomes" id="UP000309544"/>
    </source>
</evidence>
<keyword evidence="5 8" id="KW-0812">Transmembrane</keyword>
<organism evidence="10 11">
    <name type="scientific">Prosthecochloris vibrioformis</name>
    <name type="common">Chlorobium vibrioforme</name>
    <dbReference type="NCBI Taxonomy" id="1098"/>
    <lineage>
        <taxon>Bacteria</taxon>
        <taxon>Pseudomonadati</taxon>
        <taxon>Chlorobiota</taxon>
        <taxon>Chlorobiia</taxon>
        <taxon>Chlorobiales</taxon>
        <taxon>Chlorobiaceae</taxon>
        <taxon>Prosthecochloris</taxon>
    </lineage>
</organism>
<evidence type="ECO:0000256" key="7">
    <source>
        <dbReference type="ARBA" id="ARBA00023136"/>
    </source>
</evidence>
<feature type="transmembrane region" description="Helical" evidence="8">
    <location>
        <begin position="12"/>
        <end position="30"/>
    </location>
</feature>
<reference evidence="10 11" key="1">
    <citation type="submission" date="2019-05" db="EMBL/GenBank/DDBJ databases">
        <title>Draft Whole-Genome sequence of the green sulfur bacterium Prosthecochloris vibrioformis DSM 260.</title>
        <authorList>
            <person name="Meyer T.E."/>
            <person name="Kyndt J.A."/>
        </authorList>
    </citation>
    <scope>NUCLEOTIDE SEQUENCE [LARGE SCALE GENOMIC DNA]</scope>
    <source>
        <strain evidence="10 11">DSM 260</strain>
    </source>
</reference>
<dbReference type="Pfam" id="PF13231">
    <property type="entry name" value="PMT_2"/>
    <property type="match status" value="1"/>
</dbReference>
<evidence type="ECO:0000256" key="5">
    <source>
        <dbReference type="ARBA" id="ARBA00022692"/>
    </source>
</evidence>
<dbReference type="EMBL" id="VDCI01000001">
    <property type="protein sequence ID" value="TNJ38055.1"/>
    <property type="molecule type" value="Genomic_DNA"/>
</dbReference>
<keyword evidence="2" id="KW-1003">Cell membrane</keyword>
<protein>
    <submittedName>
        <fullName evidence="10">Glycosyltransferase family 39 protein</fullName>
    </submittedName>
</protein>
<evidence type="ECO:0000256" key="6">
    <source>
        <dbReference type="ARBA" id="ARBA00022989"/>
    </source>
</evidence>
<comment type="caution">
    <text evidence="10">The sequence shown here is derived from an EMBL/GenBank/DDBJ whole genome shotgun (WGS) entry which is preliminary data.</text>
</comment>
<evidence type="ECO:0000256" key="1">
    <source>
        <dbReference type="ARBA" id="ARBA00004651"/>
    </source>
</evidence>
<keyword evidence="4 10" id="KW-0808">Transferase</keyword>
<feature type="transmembrane region" description="Helical" evidence="8">
    <location>
        <begin position="357"/>
        <end position="380"/>
    </location>
</feature>
<dbReference type="InterPro" id="IPR050297">
    <property type="entry name" value="LipidA_mod_glycosyltrf_83"/>
</dbReference>
<keyword evidence="11" id="KW-1185">Reference proteome</keyword>
<keyword evidence="6 8" id="KW-1133">Transmembrane helix</keyword>
<evidence type="ECO:0000256" key="8">
    <source>
        <dbReference type="SAM" id="Phobius"/>
    </source>
</evidence>
<dbReference type="GO" id="GO:0005886">
    <property type="term" value="C:plasma membrane"/>
    <property type="evidence" value="ECO:0007669"/>
    <property type="project" value="UniProtKB-SubCell"/>
</dbReference>
<dbReference type="RefSeq" id="WP_139626175.1">
    <property type="nucleotide sequence ID" value="NZ_VDCI01000001.1"/>
</dbReference>
<dbReference type="AlphaFoldDB" id="A0A5C4S403"/>
<gene>
    <name evidence="10" type="ORF">FGF68_02425</name>
</gene>
<feature type="transmembrane region" description="Helical" evidence="8">
    <location>
        <begin position="164"/>
        <end position="180"/>
    </location>
</feature>
<evidence type="ECO:0000313" key="10">
    <source>
        <dbReference type="EMBL" id="TNJ38055.1"/>
    </source>
</evidence>
<dbReference type="GO" id="GO:0010041">
    <property type="term" value="P:response to iron(III) ion"/>
    <property type="evidence" value="ECO:0007669"/>
    <property type="project" value="TreeGrafter"/>
</dbReference>
<evidence type="ECO:0000256" key="4">
    <source>
        <dbReference type="ARBA" id="ARBA00022679"/>
    </source>
</evidence>
<evidence type="ECO:0000259" key="9">
    <source>
        <dbReference type="Pfam" id="PF13231"/>
    </source>
</evidence>
<dbReference type="InterPro" id="IPR038731">
    <property type="entry name" value="RgtA/B/C-like"/>
</dbReference>
<evidence type="ECO:0000256" key="3">
    <source>
        <dbReference type="ARBA" id="ARBA00022676"/>
    </source>
</evidence>
<accession>A0A5C4S403</accession>
<dbReference type="PANTHER" id="PTHR33908:SF3">
    <property type="entry name" value="UNDECAPRENYL PHOSPHATE-ALPHA-4-AMINO-4-DEOXY-L-ARABINOSE ARABINOSYL TRANSFERASE"/>
    <property type="match status" value="1"/>
</dbReference>
<feature type="transmembrane region" description="Helical" evidence="8">
    <location>
        <begin position="118"/>
        <end position="135"/>
    </location>
</feature>
<feature type="transmembrane region" description="Helical" evidence="8">
    <location>
        <begin position="141"/>
        <end position="157"/>
    </location>
</feature>
<dbReference type="GO" id="GO:0009103">
    <property type="term" value="P:lipopolysaccharide biosynthetic process"/>
    <property type="evidence" value="ECO:0007669"/>
    <property type="project" value="UniProtKB-ARBA"/>
</dbReference>